<feature type="compositionally biased region" description="Basic and acidic residues" evidence="5">
    <location>
        <begin position="49"/>
        <end position="67"/>
    </location>
</feature>
<evidence type="ECO:0000256" key="5">
    <source>
        <dbReference type="SAM" id="MobiDB-lite"/>
    </source>
</evidence>
<keyword evidence="4" id="KW-0539">Nucleus</keyword>
<feature type="compositionally biased region" description="Polar residues" evidence="5">
    <location>
        <begin position="438"/>
        <end position="448"/>
    </location>
</feature>
<feature type="region of interest" description="Disordered" evidence="5">
    <location>
        <begin position="519"/>
        <end position="618"/>
    </location>
</feature>
<evidence type="ECO:0000259" key="6">
    <source>
        <dbReference type="Pfam" id="PF05182"/>
    </source>
</evidence>
<dbReference type="RefSeq" id="XP_021862555.1">
    <property type="nucleotide sequence ID" value="XM_022006863.2"/>
</dbReference>
<feature type="region of interest" description="Disordered" evidence="5">
    <location>
        <begin position="30"/>
        <end position="93"/>
    </location>
</feature>
<dbReference type="GO" id="GO:0006397">
    <property type="term" value="P:mRNA processing"/>
    <property type="evidence" value="ECO:0007669"/>
    <property type="project" value="UniProtKB-KW"/>
</dbReference>
<reference evidence="8" key="2">
    <citation type="submission" date="2025-08" db="UniProtKB">
        <authorList>
            <consortium name="RefSeq"/>
        </authorList>
    </citation>
    <scope>IDENTIFICATION</scope>
    <source>
        <tissue evidence="8">Leaf</tissue>
    </source>
</reference>
<dbReference type="InterPro" id="IPR007854">
    <property type="entry name" value="Fip1_dom"/>
</dbReference>
<keyword evidence="3" id="KW-0507">mRNA processing</keyword>
<proteinExistence type="inferred from homology"/>
<gene>
    <name evidence="8" type="primary">LOC110801496</name>
</gene>
<feature type="compositionally biased region" description="Low complexity" evidence="5">
    <location>
        <begin position="69"/>
        <end position="84"/>
    </location>
</feature>
<sequence>MEDADDDFGDLYADIEVPASLAISGVSDISQSHAKQHQQYQHNNGVVGVDERREDDSELGGGEKDPDTGNNGVNEVGGENASDSSDSDSDDDFEVVVNDEDFGAKNGGGDGTRSGEEVAEDMEAELVAEVAEGNLPGKNQMQGDVNGLEQNVGGGGGGVGRGNVGKNACNSQHKYLRKNSSAFAGNQRATSSWELNREDAWCGQPRMSGVVPNLAGNGHFSLPWYRTIVDVDIDTFAQKSWTHPGADITDYFNFGFNEESWRNFCWSLDQLRRQTLGQSRSQVDECLKLETEAGDTKKLETEGYVDAENPGGLRKITSHESDFATRQFKKQIGQAICVKDSNIERQPSMGTRHPRYHDSDVVIQITVQDPEEPSSSGNRETENTLETQCVMSEKGHGIVEAEESDGSKAYEMGKNSAEENFRSSSLSSDYKRSYKSAAVSSHMLQDSNGPGKDQNSELDIQPSEEANTSSGENLRASKTFNSSMEDVDNGSNTADTNPCVAGIDLSFDDHGCTSLSPSYSNNAWHEASKEDDHCDSRRNRDLRRSPLDSKKKSHQVEKVDYHRSRNKRDDKKVKESGGRYHIRVRNSTEEDLKHNDRRVRRNLYSESHSGKDNENRIGTADRKYGVVRSRAEHRRSDEWCLTSASDDEYWCSYRENESSFGCYDKRLTENRFQEKGKRKFDRRDHWGSRGEVDLNSQREWDEEQWFSDRRMRRMRRMRGVIVQNDWHLQERECLIRDEKPSFRNQQHLLSEFSSSHEFNLFEQQREYDEPHFDGKSKHYRSLQYRYSDGTEHNRYMRSSPLDDRQSKYLDSEIRHERHRWHPGVEVATSGREDEYFESPFDVDYPRYHDVDECRNGKTSTSTHDYQDEFRTYGERRHHHILCRDDMDDPQMYQRYERHSRSVLADKGTDSRQIYDHSDFYNRQEAAKYLDEDDYVEERQNAFQSKGCSGAEDTLFDERFDDDLCGVNIDSFEVIPRHKWHGVMHNNVPGRMTMHSQMMKGRLAVASDVGGKYYSKMSTKGKHEENGLWGRNSLEMHNTVRKRKSTGVFSKAGRSLPNDDACVHVAGRFQKQCKRQQEISEAFPENKMENKAVNTEALPDKLPFINHQGNAADLEDGQIPTEQPKTEFVKVKRDIMNETIPHSQKLKSQNGGCAYDESRILETKAKMEKRRERFKEPCKEPMLVKEDKDCDSKPEVDKLVETTESKGLRPARKRKWG</sequence>
<comment type="subcellular location">
    <subcellularLocation>
        <location evidence="1">Nucleus</location>
    </subcellularLocation>
</comment>
<keyword evidence="7" id="KW-1185">Reference proteome</keyword>
<dbReference type="KEGG" id="soe:110801496"/>
<feature type="compositionally biased region" description="Basic and acidic residues" evidence="5">
    <location>
        <begin position="608"/>
        <end position="618"/>
    </location>
</feature>
<comment type="similarity">
    <text evidence="2">Belongs to the FIP1 family.</text>
</comment>
<dbReference type="AlphaFoldDB" id="A0A9R0K8M7"/>
<evidence type="ECO:0000313" key="8">
    <source>
        <dbReference type="RefSeq" id="XP_021862555.1"/>
    </source>
</evidence>
<reference evidence="7" key="1">
    <citation type="journal article" date="2021" name="Nat. Commun.">
        <title>Genomic analyses provide insights into spinach domestication and the genetic basis of agronomic traits.</title>
        <authorList>
            <person name="Cai X."/>
            <person name="Sun X."/>
            <person name="Xu C."/>
            <person name="Sun H."/>
            <person name="Wang X."/>
            <person name="Ge C."/>
            <person name="Zhang Z."/>
            <person name="Wang Q."/>
            <person name="Fei Z."/>
            <person name="Jiao C."/>
            <person name="Wang Q."/>
        </authorList>
    </citation>
    <scope>NUCLEOTIDE SEQUENCE [LARGE SCALE GENOMIC DNA]</scope>
    <source>
        <strain evidence="7">cv. Varoflay</strain>
    </source>
</reference>
<feature type="region of interest" description="Disordered" evidence="5">
    <location>
        <begin position="1165"/>
        <end position="1216"/>
    </location>
</feature>
<feature type="compositionally biased region" description="Basic and acidic residues" evidence="5">
    <location>
        <begin position="526"/>
        <end position="578"/>
    </location>
</feature>
<feature type="compositionally biased region" description="Polar residues" evidence="5">
    <location>
        <begin position="30"/>
        <end position="44"/>
    </location>
</feature>
<evidence type="ECO:0000313" key="7">
    <source>
        <dbReference type="Proteomes" id="UP000813463"/>
    </source>
</evidence>
<dbReference type="OrthoDB" id="1917198at2759"/>
<evidence type="ECO:0000256" key="3">
    <source>
        <dbReference type="ARBA" id="ARBA00022664"/>
    </source>
</evidence>
<organism evidence="7 8">
    <name type="scientific">Spinacia oleracea</name>
    <name type="common">Spinach</name>
    <dbReference type="NCBI Taxonomy" id="3562"/>
    <lineage>
        <taxon>Eukaryota</taxon>
        <taxon>Viridiplantae</taxon>
        <taxon>Streptophyta</taxon>
        <taxon>Embryophyta</taxon>
        <taxon>Tracheophyta</taxon>
        <taxon>Spermatophyta</taxon>
        <taxon>Magnoliopsida</taxon>
        <taxon>eudicotyledons</taxon>
        <taxon>Gunneridae</taxon>
        <taxon>Pentapetalae</taxon>
        <taxon>Caryophyllales</taxon>
        <taxon>Chenopodiaceae</taxon>
        <taxon>Chenopodioideae</taxon>
        <taxon>Anserineae</taxon>
        <taxon>Spinacia</taxon>
    </lineage>
</organism>
<accession>A0A9R0K8M7</accession>
<feature type="region of interest" description="Disordered" evidence="5">
    <location>
        <begin position="437"/>
        <end position="474"/>
    </location>
</feature>
<feature type="compositionally biased region" description="Basic and acidic residues" evidence="5">
    <location>
        <begin position="1165"/>
        <end position="1206"/>
    </location>
</feature>
<protein>
    <submittedName>
        <fullName evidence="8">FIP1[V]-like protein</fullName>
    </submittedName>
</protein>
<dbReference type="GO" id="GO:0005634">
    <property type="term" value="C:nucleus"/>
    <property type="evidence" value="ECO:0007669"/>
    <property type="project" value="UniProtKB-SubCell"/>
</dbReference>
<dbReference type="Proteomes" id="UP000813463">
    <property type="component" value="Chromosome 3"/>
</dbReference>
<evidence type="ECO:0000256" key="4">
    <source>
        <dbReference type="ARBA" id="ARBA00023242"/>
    </source>
</evidence>
<dbReference type="PANTHER" id="PTHR36884">
    <property type="entry name" value="FIP1[III]-LIKE PROTEIN"/>
    <property type="match status" value="1"/>
</dbReference>
<name>A0A9R0K8M7_SPIOL</name>
<dbReference type="InterPro" id="IPR044976">
    <property type="entry name" value="FIPS5/FIPS3-like"/>
</dbReference>
<feature type="domain" description="Pre-mRNA polyadenylation factor Fip1" evidence="6">
    <location>
        <begin position="230"/>
        <end position="272"/>
    </location>
</feature>
<dbReference type="PANTHER" id="PTHR36884:SF4">
    <property type="entry name" value="FIP1[III]-LIKE PROTEIN"/>
    <property type="match status" value="1"/>
</dbReference>
<evidence type="ECO:0000256" key="2">
    <source>
        <dbReference type="ARBA" id="ARBA00007459"/>
    </source>
</evidence>
<feature type="compositionally biased region" description="Polar residues" evidence="5">
    <location>
        <begin position="464"/>
        <end position="474"/>
    </location>
</feature>
<dbReference type="Pfam" id="PF05182">
    <property type="entry name" value="Fip1"/>
    <property type="match status" value="1"/>
</dbReference>
<evidence type="ECO:0000256" key="1">
    <source>
        <dbReference type="ARBA" id="ARBA00004123"/>
    </source>
</evidence>
<dbReference type="GeneID" id="110801496"/>